<dbReference type="InterPro" id="IPR003870">
    <property type="entry name" value="DUF222"/>
</dbReference>
<proteinExistence type="predicted"/>
<name>A0ABT5SN71_9PSEU</name>
<accession>A0ABT5SN71</accession>
<protein>
    <submittedName>
        <fullName evidence="3">DUF222 domain-containing protein</fullName>
    </submittedName>
</protein>
<sequence>MSIDHDPSAGPRAVLAGREPDADLVGVLDDIDPTTLTGEDLASYVRARWQVHNRAEAQLLAGLRELGTAREGRTVRLASSDEFSGDEVAALLGWSRTMAARRLDLADDLFERLPALGAAMWQGRLDEPKVRAISELTGDLSDDHARFAAAEVLPEAAELPVAALRERLEQIVLDLDPDWAERRRRRAEARGRVLLSTNPSGTATLAFVDAPATGGIASMARIEALAAAVRRRGVLIPINQLRMQVGMRLLDGSTAGMTDDDIAALLAAEYHADGGSEGGPNDAGPHDDPDGGPDAGPDGGPDEGSDDDPDDGPDDEGPDDGPAAGRDVGPDDTGSPASEPPEPRAGRLRQGTVEVRLRLTTALGLDQHPATVPGYGAITAPVARELVARRHHGEWRVVLTDPDGHLQHVLLARRRPPRPRGSDRARGRTPGATRTGAIVELQVPTTMLAALDPGDHGDWAPLLRELRRRLHGLVAHGHLGRPPDADSGPDQWVRRRPGAEADRWIRVRDRHCVAPHCRGHAHRAEIDHTRGHASGGPTLTWNLGAWCTHHHRVKHLAGWRVRQPSPGRFVIRTRAGVTHTTHPTRILEPLPGPRPAAEPRPLPDDGWADDGWPDDGWPDDPSDDDWPDDGSPDHGRRDDALGPGRTPPTAPGPARRPEPAPSTVSARTPDLDDPPPF</sequence>
<evidence type="ECO:0000313" key="4">
    <source>
        <dbReference type="Proteomes" id="UP001300763"/>
    </source>
</evidence>
<keyword evidence="4" id="KW-1185">Reference proteome</keyword>
<evidence type="ECO:0000256" key="1">
    <source>
        <dbReference type="SAM" id="MobiDB-lite"/>
    </source>
</evidence>
<feature type="domain" description="DUF222" evidence="2">
    <location>
        <begin position="54"/>
        <end position="206"/>
    </location>
</feature>
<dbReference type="Pfam" id="PF02720">
    <property type="entry name" value="DUF222"/>
    <property type="match status" value="1"/>
</dbReference>
<dbReference type="InterPro" id="IPR003615">
    <property type="entry name" value="HNH_nuc"/>
</dbReference>
<dbReference type="Proteomes" id="UP001300763">
    <property type="component" value="Unassembled WGS sequence"/>
</dbReference>
<feature type="compositionally biased region" description="Basic and acidic residues" evidence="1">
    <location>
        <begin position="631"/>
        <end position="640"/>
    </location>
</feature>
<organism evidence="3 4">
    <name type="scientific">Actinomycetospora lemnae</name>
    <dbReference type="NCBI Taxonomy" id="3019891"/>
    <lineage>
        <taxon>Bacteria</taxon>
        <taxon>Bacillati</taxon>
        <taxon>Actinomycetota</taxon>
        <taxon>Actinomycetes</taxon>
        <taxon>Pseudonocardiales</taxon>
        <taxon>Pseudonocardiaceae</taxon>
        <taxon>Actinomycetospora</taxon>
    </lineage>
</organism>
<dbReference type="EMBL" id="JAQZAO010000001">
    <property type="protein sequence ID" value="MDD7964234.1"/>
    <property type="molecule type" value="Genomic_DNA"/>
</dbReference>
<feature type="region of interest" description="Disordered" evidence="1">
    <location>
        <begin position="272"/>
        <end position="352"/>
    </location>
</feature>
<reference evidence="3 4" key="1">
    <citation type="submission" date="2023-02" db="EMBL/GenBank/DDBJ databases">
        <title>Genome sequencing required for Actinomycetospora new species description.</title>
        <authorList>
            <person name="Saimee Y."/>
            <person name="Duangmal K."/>
        </authorList>
    </citation>
    <scope>NUCLEOTIDE SEQUENCE [LARGE SCALE GENOMIC DNA]</scope>
    <source>
        <strain evidence="3 4">DW7H6</strain>
    </source>
</reference>
<feature type="compositionally biased region" description="Acidic residues" evidence="1">
    <location>
        <begin position="300"/>
        <end position="319"/>
    </location>
</feature>
<gene>
    <name evidence="3" type="ORF">PGB27_02635</name>
</gene>
<feature type="compositionally biased region" description="Pro residues" evidence="1">
    <location>
        <begin position="590"/>
        <end position="600"/>
    </location>
</feature>
<comment type="caution">
    <text evidence="3">The sequence shown here is derived from an EMBL/GenBank/DDBJ whole genome shotgun (WGS) entry which is preliminary data.</text>
</comment>
<dbReference type="CDD" id="cd00085">
    <property type="entry name" value="HNHc"/>
    <property type="match status" value="1"/>
</dbReference>
<evidence type="ECO:0000313" key="3">
    <source>
        <dbReference type="EMBL" id="MDD7964234.1"/>
    </source>
</evidence>
<feature type="compositionally biased region" description="Acidic residues" evidence="1">
    <location>
        <begin position="606"/>
        <end position="630"/>
    </location>
</feature>
<dbReference type="RefSeq" id="WP_274198775.1">
    <property type="nucleotide sequence ID" value="NZ_JAQZAO010000001.1"/>
</dbReference>
<evidence type="ECO:0000259" key="2">
    <source>
        <dbReference type="Pfam" id="PF02720"/>
    </source>
</evidence>
<feature type="region of interest" description="Disordered" evidence="1">
    <location>
        <begin position="573"/>
        <end position="677"/>
    </location>
</feature>